<evidence type="ECO:0000313" key="1">
    <source>
        <dbReference type="EMBL" id="EUC63338.1"/>
    </source>
</evidence>
<proteinExistence type="predicted"/>
<dbReference type="AlphaFoldDB" id="X8JK45"/>
<protein>
    <submittedName>
        <fullName evidence="1">Uncharacterized protein</fullName>
    </submittedName>
</protein>
<organism evidence="1 2">
    <name type="scientific">Rhizoctonia solani AG-3 Rhs1AP</name>
    <dbReference type="NCBI Taxonomy" id="1086054"/>
    <lineage>
        <taxon>Eukaryota</taxon>
        <taxon>Fungi</taxon>
        <taxon>Dikarya</taxon>
        <taxon>Basidiomycota</taxon>
        <taxon>Agaricomycotina</taxon>
        <taxon>Agaricomycetes</taxon>
        <taxon>Cantharellales</taxon>
        <taxon>Ceratobasidiaceae</taxon>
        <taxon>Rhizoctonia</taxon>
    </lineage>
</organism>
<name>X8JK45_9AGAM</name>
<sequence length="113" mass="12415">MSANGQLKRHHACHECRTKKLVSNACVHAFAQDADSEFPRYSRNAVGAGPFVTGVNESKITMLLAVPADPYQSVHTISLRAKKCGFIGIQAIYWQAHTVASERFQVLPPSYAN</sequence>
<accession>X8JK45</accession>
<feature type="non-terminal residue" evidence="1">
    <location>
        <position position="113"/>
    </location>
</feature>
<dbReference type="Proteomes" id="UP000030108">
    <property type="component" value="Unassembled WGS sequence"/>
</dbReference>
<reference evidence="2" key="1">
    <citation type="journal article" date="2014" name="Genome Announc.">
        <title>Draft genome sequence of the plant-pathogenic soil fungus Rhizoctonia solani anastomosis group 3 strain Rhs1AP.</title>
        <authorList>
            <person name="Cubeta M.A."/>
            <person name="Thomas E."/>
            <person name="Dean R.A."/>
            <person name="Jabaji S."/>
            <person name="Neate S.M."/>
            <person name="Tavantzis S."/>
            <person name="Toda T."/>
            <person name="Vilgalys R."/>
            <person name="Bharathan N."/>
            <person name="Fedorova-Abrams N."/>
            <person name="Pakala S.B."/>
            <person name="Pakala S.M."/>
            <person name="Zafar N."/>
            <person name="Joardar V."/>
            <person name="Losada L."/>
            <person name="Nierman W.C."/>
        </authorList>
    </citation>
    <scope>NUCLEOTIDE SEQUENCE [LARGE SCALE GENOMIC DNA]</scope>
    <source>
        <strain evidence="2">AG-3</strain>
    </source>
</reference>
<evidence type="ECO:0000313" key="2">
    <source>
        <dbReference type="Proteomes" id="UP000030108"/>
    </source>
</evidence>
<dbReference type="EMBL" id="JATN01000316">
    <property type="protein sequence ID" value="EUC63338.1"/>
    <property type="molecule type" value="Genomic_DNA"/>
</dbReference>
<gene>
    <name evidence="1" type="ORF">RSOL_489930</name>
</gene>
<comment type="caution">
    <text evidence="1">The sequence shown here is derived from an EMBL/GenBank/DDBJ whole genome shotgun (WGS) entry which is preliminary data.</text>
</comment>
<dbReference type="OrthoDB" id="3239081at2759"/>